<gene>
    <name evidence="2" type="ORF">ACFQZM_43440</name>
</gene>
<keyword evidence="3" id="KW-1185">Reference proteome</keyword>
<dbReference type="PANTHER" id="PTHR43591">
    <property type="entry name" value="METHYLTRANSFERASE"/>
    <property type="match status" value="1"/>
</dbReference>
<dbReference type="InterPro" id="IPR041698">
    <property type="entry name" value="Methyltransf_25"/>
</dbReference>
<proteinExistence type="predicted"/>
<dbReference type="GO" id="GO:0008168">
    <property type="term" value="F:methyltransferase activity"/>
    <property type="evidence" value="ECO:0007669"/>
    <property type="project" value="UniProtKB-KW"/>
</dbReference>
<accession>A0ABW2XZU2</accession>
<protein>
    <submittedName>
        <fullName evidence="2">Class I SAM-dependent methyltransferase</fullName>
        <ecNumber evidence="2">2.1.1.-</ecNumber>
    </submittedName>
</protein>
<keyword evidence="2" id="KW-0808">Transferase</keyword>
<comment type="caution">
    <text evidence="2">The sequence shown here is derived from an EMBL/GenBank/DDBJ whole genome shotgun (WGS) entry which is preliminary data.</text>
</comment>
<dbReference type="InterPro" id="IPR029063">
    <property type="entry name" value="SAM-dependent_MTases_sf"/>
</dbReference>
<organism evidence="2 3">
    <name type="scientific">Actinomadura fibrosa</name>
    <dbReference type="NCBI Taxonomy" id="111802"/>
    <lineage>
        <taxon>Bacteria</taxon>
        <taxon>Bacillati</taxon>
        <taxon>Actinomycetota</taxon>
        <taxon>Actinomycetes</taxon>
        <taxon>Streptosporangiales</taxon>
        <taxon>Thermomonosporaceae</taxon>
        <taxon>Actinomadura</taxon>
    </lineage>
</organism>
<dbReference type="EMBL" id="JBHTGP010000031">
    <property type="protein sequence ID" value="MFD0691407.1"/>
    <property type="molecule type" value="Genomic_DNA"/>
</dbReference>
<dbReference type="RefSeq" id="WP_131761467.1">
    <property type="nucleotide sequence ID" value="NZ_CAACUY010000168.1"/>
</dbReference>
<dbReference type="Gene3D" id="3.40.50.150">
    <property type="entry name" value="Vaccinia Virus protein VP39"/>
    <property type="match status" value="1"/>
</dbReference>
<name>A0ABW2XZU2_9ACTN</name>
<sequence>MKMNQVETVAMNSVVRRVVQRRLVFPLMQELGGPLRSGSRILELGCGSGYGSQLLLDEVEAAHVDAIDLDPAMVARARRRLAPYRGRARVGVADATDMAALTPVDGCYDVVVAFGTLHHIPDWQAALAEVARLLRPGGVFYFEEMTVHALNRFCFRHFTEHPTVNRFTDVELLGEMESLGLAVTGHRTFCSGQVVYGGCQRIG</sequence>
<reference evidence="3" key="1">
    <citation type="journal article" date="2019" name="Int. J. Syst. Evol. Microbiol.">
        <title>The Global Catalogue of Microorganisms (GCM) 10K type strain sequencing project: providing services to taxonomists for standard genome sequencing and annotation.</title>
        <authorList>
            <consortium name="The Broad Institute Genomics Platform"/>
            <consortium name="The Broad Institute Genome Sequencing Center for Infectious Disease"/>
            <person name="Wu L."/>
            <person name="Ma J."/>
        </authorList>
    </citation>
    <scope>NUCLEOTIDE SEQUENCE [LARGE SCALE GENOMIC DNA]</scope>
    <source>
        <strain evidence="3">JCM 9371</strain>
    </source>
</reference>
<dbReference type="SUPFAM" id="SSF53335">
    <property type="entry name" value="S-adenosyl-L-methionine-dependent methyltransferases"/>
    <property type="match status" value="1"/>
</dbReference>
<evidence type="ECO:0000313" key="2">
    <source>
        <dbReference type="EMBL" id="MFD0691407.1"/>
    </source>
</evidence>
<dbReference type="CDD" id="cd02440">
    <property type="entry name" value="AdoMet_MTases"/>
    <property type="match status" value="1"/>
</dbReference>
<evidence type="ECO:0000259" key="1">
    <source>
        <dbReference type="Pfam" id="PF13649"/>
    </source>
</evidence>
<dbReference type="GO" id="GO:0032259">
    <property type="term" value="P:methylation"/>
    <property type="evidence" value="ECO:0007669"/>
    <property type="project" value="UniProtKB-KW"/>
</dbReference>
<dbReference type="PANTHER" id="PTHR43591:SF110">
    <property type="entry name" value="RHODANESE DOMAIN-CONTAINING PROTEIN"/>
    <property type="match status" value="1"/>
</dbReference>
<dbReference type="Pfam" id="PF13649">
    <property type="entry name" value="Methyltransf_25"/>
    <property type="match status" value="1"/>
</dbReference>
<keyword evidence="2" id="KW-0489">Methyltransferase</keyword>
<feature type="domain" description="Methyltransferase" evidence="1">
    <location>
        <begin position="41"/>
        <end position="138"/>
    </location>
</feature>
<evidence type="ECO:0000313" key="3">
    <source>
        <dbReference type="Proteomes" id="UP001597063"/>
    </source>
</evidence>
<dbReference type="EC" id="2.1.1.-" evidence="2"/>
<dbReference type="Proteomes" id="UP001597063">
    <property type="component" value="Unassembled WGS sequence"/>
</dbReference>